<dbReference type="InterPro" id="IPR025161">
    <property type="entry name" value="IS402-like_dom"/>
</dbReference>
<gene>
    <name evidence="2" type="ORF">ACFPCZ_10170</name>
</gene>
<dbReference type="Pfam" id="PF13340">
    <property type="entry name" value="DUF4096"/>
    <property type="match status" value="1"/>
</dbReference>
<feature type="non-terminal residue" evidence="2">
    <location>
        <position position="67"/>
    </location>
</feature>
<dbReference type="EMBL" id="JBHSIY010000007">
    <property type="protein sequence ID" value="MFC4866993.1"/>
    <property type="molecule type" value="Genomic_DNA"/>
</dbReference>
<feature type="domain" description="Insertion element IS402-like" evidence="1">
    <location>
        <begin position="19"/>
        <end position="67"/>
    </location>
</feature>
<proteinExistence type="predicted"/>
<protein>
    <submittedName>
        <fullName evidence="2">Transposase</fullName>
    </submittedName>
</protein>
<organism evidence="2 3">
    <name type="scientific">Streptomonospora arabica</name>
    <dbReference type="NCBI Taxonomy" id="412417"/>
    <lineage>
        <taxon>Bacteria</taxon>
        <taxon>Bacillati</taxon>
        <taxon>Actinomycetota</taxon>
        <taxon>Actinomycetes</taxon>
        <taxon>Streptosporangiales</taxon>
        <taxon>Nocardiopsidaceae</taxon>
        <taxon>Streptomonospora</taxon>
    </lineage>
</organism>
<keyword evidence="3" id="KW-1185">Reference proteome</keyword>
<accession>A0ABV9SM34</accession>
<dbReference type="RefSeq" id="WP_386699345.1">
    <property type="nucleotide sequence ID" value="NZ_JBHSIY010000007.1"/>
</dbReference>
<evidence type="ECO:0000313" key="3">
    <source>
        <dbReference type="Proteomes" id="UP001595858"/>
    </source>
</evidence>
<sequence length="67" mass="7346">MCQCNDSGAAGARCYPSDLSDAAWAVIEPLMPVRDQAKGGAPRTYDDRLVLDAILFVLRSGCQWRMI</sequence>
<dbReference type="PANTHER" id="PTHR30007">
    <property type="entry name" value="PHP DOMAIN PROTEIN"/>
    <property type="match status" value="1"/>
</dbReference>
<evidence type="ECO:0000259" key="1">
    <source>
        <dbReference type="Pfam" id="PF13340"/>
    </source>
</evidence>
<reference evidence="3" key="1">
    <citation type="journal article" date="2019" name="Int. J. Syst. Evol. Microbiol.">
        <title>The Global Catalogue of Microorganisms (GCM) 10K type strain sequencing project: providing services to taxonomists for standard genome sequencing and annotation.</title>
        <authorList>
            <consortium name="The Broad Institute Genomics Platform"/>
            <consortium name="The Broad Institute Genome Sequencing Center for Infectious Disease"/>
            <person name="Wu L."/>
            <person name="Ma J."/>
        </authorList>
    </citation>
    <scope>NUCLEOTIDE SEQUENCE [LARGE SCALE GENOMIC DNA]</scope>
    <source>
        <strain evidence="3">CGMCC 4.7304</strain>
    </source>
</reference>
<name>A0ABV9SM34_9ACTN</name>
<comment type="caution">
    <text evidence="2">The sequence shown here is derived from an EMBL/GenBank/DDBJ whole genome shotgun (WGS) entry which is preliminary data.</text>
</comment>
<dbReference type="PANTHER" id="PTHR30007:SF0">
    <property type="entry name" value="TRANSPOSASE"/>
    <property type="match status" value="1"/>
</dbReference>
<dbReference type="Proteomes" id="UP001595858">
    <property type="component" value="Unassembled WGS sequence"/>
</dbReference>
<evidence type="ECO:0000313" key="2">
    <source>
        <dbReference type="EMBL" id="MFC4866993.1"/>
    </source>
</evidence>